<name>A0A160IR88_9BACL</name>
<dbReference type="InterPro" id="IPR036170">
    <property type="entry name" value="YezG-like_sf"/>
</dbReference>
<gene>
    <name evidence="1" type="ORF">ABE65_018930</name>
</gene>
<sequence length="141" mass="16928">METKIMEQTYQQIANTLLNIIQEEWKQVLLYAEIREGYKKVYFYYYPESGGSPVYSLDIVELFKMVEDEYDGLENELYQNVTRLNEEFLEQGQKRWTNLTFILENTGKMNINYGYDDISQLSPVEKQEQWEAKYLKHDTGF</sequence>
<dbReference type="Proteomes" id="UP000076623">
    <property type="component" value="Chromosome"/>
</dbReference>
<evidence type="ECO:0000313" key="2">
    <source>
        <dbReference type="Proteomes" id="UP000076623"/>
    </source>
</evidence>
<dbReference type="AlphaFoldDB" id="A0A160IR88"/>
<dbReference type="Gene3D" id="3.30.500.20">
    <property type="entry name" value="BH3703-like domains"/>
    <property type="match status" value="1"/>
</dbReference>
<dbReference type="SUPFAM" id="SSF160424">
    <property type="entry name" value="BH3703-like"/>
    <property type="match status" value="1"/>
</dbReference>
<keyword evidence="2" id="KW-1185">Reference proteome</keyword>
<dbReference type="RefSeq" id="WP_066398413.1">
    <property type="nucleotide sequence ID" value="NZ_CP015378.1"/>
</dbReference>
<dbReference type="Pfam" id="PF04634">
    <property type="entry name" value="YezG-like"/>
    <property type="match status" value="1"/>
</dbReference>
<protein>
    <submittedName>
        <fullName evidence="1">Cytoplasmic protein</fullName>
    </submittedName>
</protein>
<accession>A0A160IR88</accession>
<dbReference type="STRING" id="1221500.ABE65_018930"/>
<evidence type="ECO:0000313" key="1">
    <source>
        <dbReference type="EMBL" id="ANC78760.1"/>
    </source>
</evidence>
<dbReference type="KEGG" id="fpn:ABE65_018930"/>
<reference evidence="1 2" key="1">
    <citation type="submission" date="2016-04" db="EMBL/GenBank/DDBJ databases">
        <title>Complete genome sequence of Fictibacillus phosphorivorans G25-29, a strain toxic to nematodes.</title>
        <authorList>
            <person name="Zheng Z."/>
        </authorList>
    </citation>
    <scope>NUCLEOTIDE SEQUENCE [LARGE SCALE GENOMIC DNA]</scope>
    <source>
        <strain evidence="1 2">G25-29</strain>
    </source>
</reference>
<organism evidence="1 2">
    <name type="scientific">Fictibacillus phosphorivorans</name>
    <dbReference type="NCBI Taxonomy" id="1221500"/>
    <lineage>
        <taxon>Bacteria</taxon>
        <taxon>Bacillati</taxon>
        <taxon>Bacillota</taxon>
        <taxon>Bacilli</taxon>
        <taxon>Bacillales</taxon>
        <taxon>Fictibacillaceae</taxon>
        <taxon>Fictibacillus</taxon>
    </lineage>
</organism>
<proteinExistence type="predicted"/>
<dbReference type="InterPro" id="IPR006728">
    <property type="entry name" value="YezG-like"/>
</dbReference>
<dbReference type="EMBL" id="CP015378">
    <property type="protein sequence ID" value="ANC78760.1"/>
    <property type="molecule type" value="Genomic_DNA"/>
</dbReference>